<dbReference type="PANTHER" id="PTHR28230:SF1">
    <property type="entry name" value="MITOCHONDRIAL IMPORT PROTEIN 2"/>
    <property type="match status" value="1"/>
</dbReference>
<dbReference type="OrthoDB" id="5555533at2759"/>
<reference evidence="2" key="1">
    <citation type="submission" date="2015-01" db="EMBL/GenBank/DDBJ databases">
        <title>The Genome Sequence of Cryptococcus gattii CA1280.</title>
        <authorList>
            <consortium name="The Broad Institute Genomics Platform"/>
            <person name="Cuomo C."/>
            <person name="Litvintseva A."/>
            <person name="Chen Y."/>
            <person name="Heitman J."/>
            <person name="Sun S."/>
            <person name="Springer D."/>
            <person name="Dromer F."/>
            <person name="Young S."/>
            <person name="Zeng Q."/>
            <person name="Gargeya S."/>
            <person name="Abouelleil A."/>
            <person name="Alvarado L."/>
            <person name="Chapman S.B."/>
            <person name="Gainer-Dewar J."/>
            <person name="Goldberg J."/>
            <person name="Griggs A."/>
            <person name="Gujja S."/>
            <person name="Hansen M."/>
            <person name="Howarth C."/>
            <person name="Imamovic A."/>
            <person name="Larimer J."/>
            <person name="Murphy C."/>
            <person name="Naylor J."/>
            <person name="Pearson M."/>
            <person name="Priest M."/>
            <person name="Roberts A."/>
            <person name="Saif S."/>
            <person name="Shea T."/>
            <person name="Sykes S."/>
            <person name="Wortman J."/>
            <person name="Nusbaum C."/>
            <person name="Birren B."/>
        </authorList>
    </citation>
    <scope>NUCLEOTIDE SEQUENCE [LARGE SCALE GENOMIC DNA]</scope>
    <source>
        <strain evidence="2">CA1280</strain>
    </source>
</reference>
<dbReference type="GO" id="GO:0070096">
    <property type="term" value="P:mitochondrial outer membrane translocase complex assembly"/>
    <property type="evidence" value="ECO:0007669"/>
    <property type="project" value="InterPro"/>
</dbReference>
<name>A0A0D0TSL1_CRYGA</name>
<accession>A0A0D0TSL1</accession>
<feature type="compositionally biased region" description="Acidic residues" evidence="1">
    <location>
        <begin position="27"/>
        <end position="40"/>
    </location>
</feature>
<proteinExistence type="predicted"/>
<dbReference type="Pfam" id="PF19117">
    <property type="entry name" value="Mim2"/>
    <property type="match status" value="1"/>
</dbReference>
<evidence type="ECO:0000313" key="2">
    <source>
        <dbReference type="EMBL" id="KIR49642.1"/>
    </source>
</evidence>
<sequence length="98" mass="11292">MSVPWRKHTPHPPTPPSYPSSFGTADSDIDSSSDSADTDAELDAMVQEEWEESLRQMEVVISIIVIPYFGKWFGRQWAFWAYERYQRIGLGRTFFGLS</sequence>
<feature type="compositionally biased region" description="Basic residues" evidence="1">
    <location>
        <begin position="1"/>
        <end position="10"/>
    </location>
</feature>
<dbReference type="PANTHER" id="PTHR28230">
    <property type="entry name" value="CHROMOSOME 1, WHOLE GENOME SHOTGUN SEQUENCE"/>
    <property type="match status" value="1"/>
</dbReference>
<gene>
    <name evidence="2" type="ORF">I312_00730</name>
</gene>
<dbReference type="HOGENOM" id="CLU_173512_0_0_1"/>
<feature type="region of interest" description="Disordered" evidence="1">
    <location>
        <begin position="1"/>
        <end position="40"/>
    </location>
</feature>
<dbReference type="EMBL" id="KN847974">
    <property type="protein sequence ID" value="KIR49642.1"/>
    <property type="molecule type" value="Genomic_DNA"/>
</dbReference>
<evidence type="ECO:0000256" key="1">
    <source>
        <dbReference type="SAM" id="MobiDB-lite"/>
    </source>
</evidence>
<protein>
    <submittedName>
        <fullName evidence="2">Uncharacterized protein</fullName>
    </submittedName>
</protein>
<dbReference type="GO" id="GO:0005741">
    <property type="term" value="C:mitochondrial outer membrane"/>
    <property type="evidence" value="ECO:0007669"/>
    <property type="project" value="TreeGrafter"/>
</dbReference>
<dbReference type="GO" id="GO:0045040">
    <property type="term" value="P:protein insertion into mitochondrial outer membrane"/>
    <property type="evidence" value="ECO:0007669"/>
    <property type="project" value="InterPro"/>
</dbReference>
<dbReference type="InterPro" id="IPR037652">
    <property type="entry name" value="Mim2"/>
</dbReference>
<dbReference type="AlphaFoldDB" id="A0A0D0TSL1"/>
<organism evidence="2">
    <name type="scientific">Cryptococcus bacillisporus CA1280</name>
    <dbReference type="NCBI Taxonomy" id="1296109"/>
    <lineage>
        <taxon>Eukaryota</taxon>
        <taxon>Fungi</taxon>
        <taxon>Dikarya</taxon>
        <taxon>Basidiomycota</taxon>
        <taxon>Agaricomycotina</taxon>
        <taxon>Tremellomycetes</taxon>
        <taxon>Tremellales</taxon>
        <taxon>Cryptococcaceae</taxon>
        <taxon>Cryptococcus</taxon>
        <taxon>Cryptococcus gattii species complex</taxon>
    </lineage>
</organism>